<organism evidence="2 3">
    <name type="scientific">Lepeophtheirus salmonis</name>
    <name type="common">Salmon louse</name>
    <name type="synonym">Caligus salmonis</name>
    <dbReference type="NCBI Taxonomy" id="72036"/>
    <lineage>
        <taxon>Eukaryota</taxon>
        <taxon>Metazoa</taxon>
        <taxon>Ecdysozoa</taxon>
        <taxon>Arthropoda</taxon>
        <taxon>Crustacea</taxon>
        <taxon>Multicrustacea</taxon>
        <taxon>Hexanauplia</taxon>
        <taxon>Copepoda</taxon>
        <taxon>Siphonostomatoida</taxon>
        <taxon>Caligidae</taxon>
        <taxon>Lepeophtheirus</taxon>
    </lineage>
</organism>
<feature type="compositionally biased region" description="Polar residues" evidence="1">
    <location>
        <begin position="69"/>
        <end position="78"/>
    </location>
</feature>
<protein>
    <submittedName>
        <fullName evidence="2">(salmon louse) hypothetical protein</fullName>
    </submittedName>
</protein>
<proteinExistence type="predicted"/>
<gene>
    <name evidence="2" type="ORF">LSAA_7098</name>
</gene>
<accession>A0A7R8CRR4</accession>
<dbReference type="EMBL" id="HG994582">
    <property type="protein sequence ID" value="CAF2905340.1"/>
    <property type="molecule type" value="Genomic_DNA"/>
</dbReference>
<keyword evidence="3" id="KW-1185">Reference proteome</keyword>
<dbReference type="AlphaFoldDB" id="A0A7R8CRR4"/>
<sequence>MAHYNHPKIVFGSPMRSRLLAHNLSPAENWQERLNEHDRHIAKQHEYAKNHYDKTTYQLKPIQGRDPGSNFQNLGSDSHCSRQENKIENIFSSFHRADPYVETDTSSGSSEIERILRMYPLG</sequence>
<dbReference type="Proteomes" id="UP000675881">
    <property type="component" value="Chromosome 3"/>
</dbReference>
<feature type="region of interest" description="Disordered" evidence="1">
    <location>
        <begin position="60"/>
        <end position="79"/>
    </location>
</feature>
<name>A0A7R8CRR4_LEPSM</name>
<evidence type="ECO:0000313" key="2">
    <source>
        <dbReference type="EMBL" id="CAF2905340.1"/>
    </source>
</evidence>
<reference evidence="2" key="1">
    <citation type="submission" date="2021-02" db="EMBL/GenBank/DDBJ databases">
        <authorList>
            <person name="Bekaert M."/>
        </authorList>
    </citation>
    <scope>NUCLEOTIDE SEQUENCE</scope>
    <source>
        <strain evidence="2">IoA-00</strain>
    </source>
</reference>
<evidence type="ECO:0000256" key="1">
    <source>
        <dbReference type="SAM" id="MobiDB-lite"/>
    </source>
</evidence>
<evidence type="ECO:0000313" key="3">
    <source>
        <dbReference type="Proteomes" id="UP000675881"/>
    </source>
</evidence>